<sequence>MSMKPVNLIVLYVDDVQKSAIFYQALLGLQPNVLSEGFIAFHMPGGLMLGLWRKATAKPEAEGGPGVSEIGVMMDAPGGVAAFYRQAEADGYIILQPLATAPFGPTFVIADPDGHRIRVCEPDK</sequence>
<dbReference type="PROSITE" id="PS51819">
    <property type="entry name" value="VOC"/>
    <property type="match status" value="1"/>
</dbReference>
<dbReference type="OrthoDB" id="9806945at2"/>
<dbReference type="InterPro" id="IPR004360">
    <property type="entry name" value="Glyas_Fos-R_dOase_dom"/>
</dbReference>
<dbReference type="InterPro" id="IPR026275">
    <property type="entry name" value="Glyoxalase/dOase/EhpR"/>
</dbReference>
<dbReference type="EMBL" id="SMAR01000034">
    <property type="protein sequence ID" value="TCT33089.1"/>
    <property type="molecule type" value="Genomic_DNA"/>
</dbReference>
<comment type="caution">
    <text evidence="2">The sequence shown here is derived from an EMBL/GenBank/DDBJ whole genome shotgun (WGS) entry which is preliminary data.</text>
</comment>
<dbReference type="Gene3D" id="3.30.720.110">
    <property type="match status" value="1"/>
</dbReference>
<dbReference type="PANTHER" id="PTHR36503:SF1">
    <property type="entry name" value="BLR2520 PROTEIN"/>
    <property type="match status" value="1"/>
</dbReference>
<dbReference type="GO" id="GO:0016829">
    <property type="term" value="F:lyase activity"/>
    <property type="evidence" value="ECO:0007669"/>
    <property type="project" value="UniProtKB-KW"/>
</dbReference>
<feature type="domain" description="VOC" evidence="1">
    <location>
        <begin position="5"/>
        <end position="122"/>
    </location>
</feature>
<dbReference type="InterPro" id="IPR037523">
    <property type="entry name" value="VOC_core"/>
</dbReference>
<dbReference type="Pfam" id="PF00903">
    <property type="entry name" value="Glyoxalase"/>
    <property type="match status" value="1"/>
</dbReference>
<keyword evidence="2" id="KW-0560">Oxidoreductase</keyword>
<protein>
    <submittedName>
        <fullName evidence="2">Catechol 2,3-dioxygenase-like lactoylglutathione lyase family enzyme</fullName>
    </submittedName>
</protein>
<proteinExistence type="predicted"/>
<reference evidence="2 3" key="1">
    <citation type="submission" date="2019-03" db="EMBL/GenBank/DDBJ databases">
        <title>Freshwater and sediment microbial communities from various areas in North America, analyzing microbe dynamics in response to fracking.</title>
        <authorList>
            <person name="Lamendella R."/>
        </authorList>
    </citation>
    <scope>NUCLEOTIDE SEQUENCE [LARGE SCALE GENOMIC DNA]</scope>
    <source>
        <strain evidence="2 3">175.2</strain>
    </source>
</reference>
<dbReference type="PIRSF" id="PIRSF039020">
    <property type="entry name" value="EhpR"/>
    <property type="match status" value="1"/>
</dbReference>
<organism evidence="2 3">
    <name type="scientific">Martelella mediterranea</name>
    <dbReference type="NCBI Taxonomy" id="293089"/>
    <lineage>
        <taxon>Bacteria</taxon>
        <taxon>Pseudomonadati</taxon>
        <taxon>Pseudomonadota</taxon>
        <taxon>Alphaproteobacteria</taxon>
        <taxon>Hyphomicrobiales</taxon>
        <taxon>Aurantimonadaceae</taxon>
        <taxon>Martelella</taxon>
    </lineage>
</organism>
<keyword evidence="2" id="KW-0223">Dioxygenase</keyword>
<accession>A0A4R3NJ32</accession>
<dbReference type="Gene3D" id="3.30.720.120">
    <property type="match status" value="1"/>
</dbReference>
<dbReference type="InterPro" id="IPR029068">
    <property type="entry name" value="Glyas_Bleomycin-R_OHBP_Dase"/>
</dbReference>
<name>A0A4R3NJ32_9HYPH</name>
<dbReference type="RefSeq" id="WP_132313717.1">
    <property type="nucleotide sequence ID" value="NZ_SMAR01000034.1"/>
</dbReference>
<dbReference type="PANTHER" id="PTHR36503">
    <property type="entry name" value="BLR2520 PROTEIN"/>
    <property type="match status" value="1"/>
</dbReference>
<evidence type="ECO:0000259" key="1">
    <source>
        <dbReference type="PROSITE" id="PS51819"/>
    </source>
</evidence>
<dbReference type="AlphaFoldDB" id="A0A4R3NJ32"/>
<evidence type="ECO:0000313" key="3">
    <source>
        <dbReference type="Proteomes" id="UP000295097"/>
    </source>
</evidence>
<keyword evidence="2" id="KW-0456">Lyase</keyword>
<dbReference type="Proteomes" id="UP000295097">
    <property type="component" value="Unassembled WGS sequence"/>
</dbReference>
<gene>
    <name evidence="2" type="ORF">EDC90_103410</name>
</gene>
<dbReference type="SUPFAM" id="SSF54593">
    <property type="entry name" value="Glyoxalase/Bleomycin resistance protein/Dihydroxybiphenyl dioxygenase"/>
    <property type="match status" value="1"/>
</dbReference>
<evidence type="ECO:0000313" key="2">
    <source>
        <dbReference type="EMBL" id="TCT33089.1"/>
    </source>
</evidence>
<keyword evidence="3" id="KW-1185">Reference proteome</keyword>
<dbReference type="GO" id="GO:0051213">
    <property type="term" value="F:dioxygenase activity"/>
    <property type="evidence" value="ECO:0007669"/>
    <property type="project" value="UniProtKB-KW"/>
</dbReference>